<feature type="compositionally biased region" description="Polar residues" evidence="1">
    <location>
        <begin position="36"/>
        <end position="46"/>
    </location>
</feature>
<dbReference type="EMBL" id="KQ258464">
    <property type="protein sequence ID" value="KOM28994.1"/>
    <property type="molecule type" value="Genomic_DNA"/>
</dbReference>
<evidence type="ECO:0000256" key="1">
    <source>
        <dbReference type="SAM" id="MobiDB-lite"/>
    </source>
</evidence>
<feature type="region of interest" description="Disordered" evidence="1">
    <location>
        <begin position="72"/>
        <end position="139"/>
    </location>
</feature>
<reference evidence="3" key="1">
    <citation type="journal article" date="2015" name="Proc. Natl. Acad. Sci. U.S.A.">
        <title>Genome sequencing of adzuki bean (Vigna angularis) provides insight into high starch and low fat accumulation and domestication.</title>
        <authorList>
            <person name="Yang K."/>
            <person name="Tian Z."/>
            <person name="Chen C."/>
            <person name="Luo L."/>
            <person name="Zhao B."/>
            <person name="Wang Z."/>
            <person name="Yu L."/>
            <person name="Li Y."/>
            <person name="Sun Y."/>
            <person name="Li W."/>
            <person name="Chen Y."/>
            <person name="Li Y."/>
            <person name="Zhang Y."/>
            <person name="Ai D."/>
            <person name="Zhao J."/>
            <person name="Shang C."/>
            <person name="Ma Y."/>
            <person name="Wu B."/>
            <person name="Wang M."/>
            <person name="Gao L."/>
            <person name="Sun D."/>
            <person name="Zhang P."/>
            <person name="Guo F."/>
            <person name="Wang W."/>
            <person name="Li Y."/>
            <person name="Wang J."/>
            <person name="Varshney R.K."/>
            <person name="Wang J."/>
            <person name="Ling H.Q."/>
            <person name="Wan P."/>
        </authorList>
    </citation>
    <scope>NUCLEOTIDE SEQUENCE</scope>
    <source>
        <strain evidence="3">cv. Jingnong 6</strain>
    </source>
</reference>
<accession>A0A0L9TFV4</accession>
<dbReference type="Proteomes" id="UP000053144">
    <property type="component" value="Unassembled WGS sequence"/>
</dbReference>
<protein>
    <submittedName>
        <fullName evidence="2">Uncharacterized protein</fullName>
    </submittedName>
</protein>
<gene>
    <name evidence="2" type="ORF">LR48_Vigan627s004300</name>
</gene>
<organism evidence="2 3">
    <name type="scientific">Phaseolus angularis</name>
    <name type="common">Azuki bean</name>
    <name type="synonym">Vigna angularis</name>
    <dbReference type="NCBI Taxonomy" id="3914"/>
    <lineage>
        <taxon>Eukaryota</taxon>
        <taxon>Viridiplantae</taxon>
        <taxon>Streptophyta</taxon>
        <taxon>Embryophyta</taxon>
        <taxon>Tracheophyta</taxon>
        <taxon>Spermatophyta</taxon>
        <taxon>Magnoliopsida</taxon>
        <taxon>eudicotyledons</taxon>
        <taxon>Gunneridae</taxon>
        <taxon>Pentapetalae</taxon>
        <taxon>rosids</taxon>
        <taxon>fabids</taxon>
        <taxon>Fabales</taxon>
        <taxon>Fabaceae</taxon>
        <taxon>Papilionoideae</taxon>
        <taxon>50 kb inversion clade</taxon>
        <taxon>NPAAA clade</taxon>
        <taxon>indigoferoid/millettioid clade</taxon>
        <taxon>Phaseoleae</taxon>
        <taxon>Vigna</taxon>
    </lineage>
</organism>
<feature type="region of interest" description="Disordered" evidence="1">
    <location>
        <begin position="1"/>
        <end position="54"/>
    </location>
</feature>
<dbReference type="AlphaFoldDB" id="A0A0L9TFV4"/>
<feature type="compositionally biased region" description="Basic residues" evidence="1">
    <location>
        <begin position="130"/>
        <end position="139"/>
    </location>
</feature>
<name>A0A0L9TFV4_PHAAN</name>
<sequence>MRLSILSARNSDEGSSPCAHTAAPTKPTTAKRPSAWSMTSPATPSATRIAAGRGVRSSLLPPFRAIEEKLFQSDTGLRLGTSSHRRQRSGPSHPPILREFSSFSIEHRQCHETRPRSPPFTEPRTPPLRQRAKPYRRRS</sequence>
<feature type="compositionally biased region" description="Pro residues" evidence="1">
    <location>
        <begin position="116"/>
        <end position="126"/>
    </location>
</feature>
<evidence type="ECO:0000313" key="2">
    <source>
        <dbReference type="EMBL" id="KOM28994.1"/>
    </source>
</evidence>
<feature type="compositionally biased region" description="Low complexity" evidence="1">
    <location>
        <begin position="17"/>
        <end position="33"/>
    </location>
</feature>
<dbReference type="Gramene" id="KOM28994">
    <property type="protein sequence ID" value="KOM28994"/>
    <property type="gene ID" value="LR48_Vigan627s004300"/>
</dbReference>
<feature type="compositionally biased region" description="Basic and acidic residues" evidence="1">
    <location>
        <begin position="105"/>
        <end position="115"/>
    </location>
</feature>
<proteinExistence type="predicted"/>
<evidence type="ECO:0000313" key="3">
    <source>
        <dbReference type="Proteomes" id="UP000053144"/>
    </source>
</evidence>